<keyword evidence="7" id="KW-0675">Receptor</keyword>
<evidence type="ECO:0000256" key="4">
    <source>
        <dbReference type="ARBA" id="ARBA00022692"/>
    </source>
</evidence>
<dbReference type="Proteomes" id="UP001233999">
    <property type="component" value="Unassembled WGS sequence"/>
</dbReference>
<dbReference type="EMBL" id="JASPKZ010008386">
    <property type="protein sequence ID" value="KAJ9579533.1"/>
    <property type="molecule type" value="Genomic_DNA"/>
</dbReference>
<keyword evidence="13" id="KW-1185">Reference proteome</keyword>
<keyword evidence="8" id="KW-0325">Glycoprotein</keyword>
<dbReference type="GO" id="GO:0015276">
    <property type="term" value="F:ligand-gated monoatomic ion channel activity"/>
    <property type="evidence" value="ECO:0007669"/>
    <property type="project" value="InterPro"/>
</dbReference>
<evidence type="ECO:0000256" key="8">
    <source>
        <dbReference type="ARBA" id="ARBA00023180"/>
    </source>
</evidence>
<dbReference type="InterPro" id="IPR001320">
    <property type="entry name" value="Iontro_rcpt_C"/>
</dbReference>
<dbReference type="SUPFAM" id="SSF53850">
    <property type="entry name" value="Periplasmic binding protein-like II"/>
    <property type="match status" value="1"/>
</dbReference>
<evidence type="ECO:0000256" key="5">
    <source>
        <dbReference type="ARBA" id="ARBA00022989"/>
    </source>
</evidence>
<accession>A0AAD7ZGH1</accession>
<dbReference type="PANTHER" id="PTHR42643">
    <property type="entry name" value="IONOTROPIC RECEPTOR 20A-RELATED"/>
    <property type="match status" value="1"/>
</dbReference>
<reference evidence="12" key="1">
    <citation type="journal article" date="2023" name="IScience">
        <title>Live-bearing cockroach genome reveals convergent evolutionary mechanisms linked to viviparity in insects and beyond.</title>
        <authorList>
            <person name="Fouks B."/>
            <person name="Harrison M.C."/>
            <person name="Mikhailova A.A."/>
            <person name="Marchal E."/>
            <person name="English S."/>
            <person name="Carruthers M."/>
            <person name="Jennings E.C."/>
            <person name="Chiamaka E.L."/>
            <person name="Frigard R.A."/>
            <person name="Pippel M."/>
            <person name="Attardo G.M."/>
            <person name="Benoit J.B."/>
            <person name="Bornberg-Bauer E."/>
            <person name="Tobe S.S."/>
        </authorList>
    </citation>
    <scope>NUCLEOTIDE SEQUENCE</scope>
    <source>
        <strain evidence="12">Stay&amp;Tobe</strain>
    </source>
</reference>
<comment type="similarity">
    <text evidence="2">Belongs to the glutamate-gated ion channel (TC 1.A.10.1) family.</text>
</comment>
<name>A0AAD7ZGH1_DIPPU</name>
<evidence type="ECO:0000259" key="11">
    <source>
        <dbReference type="Pfam" id="PF00060"/>
    </source>
</evidence>
<dbReference type="GO" id="GO:0050906">
    <property type="term" value="P:detection of stimulus involved in sensory perception"/>
    <property type="evidence" value="ECO:0007669"/>
    <property type="project" value="UniProtKB-ARBA"/>
</dbReference>
<gene>
    <name evidence="12" type="ORF">L9F63_004792</name>
</gene>
<feature type="signal peptide" evidence="10">
    <location>
        <begin position="1"/>
        <end position="23"/>
    </location>
</feature>
<feature type="domain" description="Ionotropic glutamate receptor C-terminal" evidence="11">
    <location>
        <begin position="372"/>
        <end position="635"/>
    </location>
</feature>
<evidence type="ECO:0000313" key="13">
    <source>
        <dbReference type="Proteomes" id="UP001233999"/>
    </source>
</evidence>
<evidence type="ECO:0000256" key="1">
    <source>
        <dbReference type="ARBA" id="ARBA00004651"/>
    </source>
</evidence>
<dbReference type="PANTHER" id="PTHR42643:SF30">
    <property type="entry name" value="IONOTROPIC RECEPTOR 40A-RELATED"/>
    <property type="match status" value="1"/>
</dbReference>
<feature type="chain" id="PRO_5042043521" description="Ionotropic glutamate receptor C-terminal domain-containing protein" evidence="10">
    <location>
        <begin position="24"/>
        <end position="654"/>
    </location>
</feature>
<proteinExistence type="inferred from homology"/>
<protein>
    <recommendedName>
        <fullName evidence="11">Ionotropic glutamate receptor C-terminal domain-containing protein</fullName>
    </recommendedName>
</protein>
<reference evidence="12" key="2">
    <citation type="submission" date="2023-05" db="EMBL/GenBank/DDBJ databases">
        <authorList>
            <person name="Fouks B."/>
        </authorList>
    </citation>
    <scope>NUCLEOTIDE SEQUENCE</scope>
    <source>
        <strain evidence="12">Stay&amp;Tobe</strain>
        <tissue evidence="12">Testes</tissue>
    </source>
</reference>
<dbReference type="Gene3D" id="3.40.190.10">
    <property type="entry name" value="Periplasmic binding protein-like II"/>
    <property type="match status" value="1"/>
</dbReference>
<comment type="subcellular location">
    <subcellularLocation>
        <location evidence="1">Cell membrane</location>
        <topology evidence="1">Multi-pass membrane protein</topology>
    </subcellularLocation>
</comment>
<keyword evidence="10" id="KW-0732">Signal</keyword>
<evidence type="ECO:0000256" key="7">
    <source>
        <dbReference type="ARBA" id="ARBA00023170"/>
    </source>
</evidence>
<feature type="transmembrane region" description="Helical" evidence="9">
    <location>
        <begin position="628"/>
        <end position="648"/>
    </location>
</feature>
<sequence length="654" mass="76201">MKFKLLFFKLCFLCISSNHRMFAYTETENAFLQLIQEIGMRYIRPQSRVLLMKNEYIASMPISECFSAGIVSCLQLDVNSVVQDVFSLHDWPYEVIDANVMKYNFIDGKFDFYFLLSSFPSSEDMKNEFKVQMQRLNSLYSWNPRAKFVIFATQAQENNIIVASDVLAEVWTFKVVSVIFIIPNNMNFTLDVYTWFPYSIPGRCADVKDATLLDQWIFDIETQGFLYNVQLFPEKVPSDLHGCPLRISTFDYPPFIFRIKYLDDDTITFERGLEFKLIEQMAQTTNMTMMFRKAPPDGSKWGFLLENGSWTGIAREIMEDYSDIGMAGWWYRCHLIKEMECLTPHLIDACRWFVPCSKPYPRWMSTTRVFKQSLWLSFLSAYVLVSLVMWKVVKVSNSISQKPIENQAYTSLVKCFLNFWAIILEESASNNPPHVGVIRTIFLVWVLYCWAVNTVYQTFLTSFLIDPGLQHAISSEEEIFASKIEYGIPETIVSIVPGLSDRRYRHRDHCDDLQGCRDRLAFKSDFALFFSRYNMEYLAAAKYMAADGKSLVCKFDEVYCNQLTIMPVPTGLILLERFNDIILHVLQSGLMEYWWRNLRYTATLELSMTISEPVGEYIKLTLEHLQSAFYLLFIGYIISVVIFISEIICSSKFK</sequence>
<keyword evidence="4 9" id="KW-0812">Transmembrane</keyword>
<dbReference type="Gene3D" id="1.10.287.70">
    <property type="match status" value="1"/>
</dbReference>
<evidence type="ECO:0000256" key="3">
    <source>
        <dbReference type="ARBA" id="ARBA00022475"/>
    </source>
</evidence>
<dbReference type="AlphaFoldDB" id="A0AAD7ZGH1"/>
<dbReference type="InterPro" id="IPR052192">
    <property type="entry name" value="Insect_Ionotropic_Sensory_Rcpt"/>
</dbReference>
<keyword evidence="3" id="KW-1003">Cell membrane</keyword>
<evidence type="ECO:0000256" key="6">
    <source>
        <dbReference type="ARBA" id="ARBA00023136"/>
    </source>
</evidence>
<evidence type="ECO:0000256" key="10">
    <source>
        <dbReference type="SAM" id="SignalP"/>
    </source>
</evidence>
<keyword evidence="5 9" id="KW-1133">Transmembrane helix</keyword>
<organism evidence="12 13">
    <name type="scientific">Diploptera punctata</name>
    <name type="common">Pacific beetle cockroach</name>
    <dbReference type="NCBI Taxonomy" id="6984"/>
    <lineage>
        <taxon>Eukaryota</taxon>
        <taxon>Metazoa</taxon>
        <taxon>Ecdysozoa</taxon>
        <taxon>Arthropoda</taxon>
        <taxon>Hexapoda</taxon>
        <taxon>Insecta</taxon>
        <taxon>Pterygota</taxon>
        <taxon>Neoptera</taxon>
        <taxon>Polyneoptera</taxon>
        <taxon>Dictyoptera</taxon>
        <taxon>Blattodea</taxon>
        <taxon>Blaberoidea</taxon>
        <taxon>Blaberidae</taxon>
        <taxon>Diplopterinae</taxon>
        <taxon>Diploptera</taxon>
    </lineage>
</organism>
<dbReference type="GO" id="GO:0005886">
    <property type="term" value="C:plasma membrane"/>
    <property type="evidence" value="ECO:0007669"/>
    <property type="project" value="UniProtKB-SubCell"/>
</dbReference>
<evidence type="ECO:0000256" key="2">
    <source>
        <dbReference type="ARBA" id="ARBA00008685"/>
    </source>
</evidence>
<keyword evidence="6 9" id="KW-0472">Membrane</keyword>
<dbReference type="Pfam" id="PF00060">
    <property type="entry name" value="Lig_chan"/>
    <property type="match status" value="1"/>
</dbReference>
<evidence type="ECO:0000313" key="12">
    <source>
        <dbReference type="EMBL" id="KAJ9579533.1"/>
    </source>
</evidence>
<comment type="caution">
    <text evidence="12">The sequence shown here is derived from an EMBL/GenBank/DDBJ whole genome shotgun (WGS) entry which is preliminary data.</text>
</comment>
<evidence type="ECO:0000256" key="9">
    <source>
        <dbReference type="SAM" id="Phobius"/>
    </source>
</evidence>